<dbReference type="AlphaFoldDB" id="A0A3M6URM3"/>
<accession>A0A3M6URM3</accession>
<dbReference type="NCBIfam" id="TIGR01571">
    <property type="entry name" value="A_thal_Cys_rich"/>
    <property type="match status" value="1"/>
</dbReference>
<dbReference type="Proteomes" id="UP000275408">
    <property type="component" value="Unassembled WGS sequence"/>
</dbReference>
<comment type="similarity">
    <text evidence="1">Belongs to the cornifelin family.</text>
</comment>
<evidence type="ECO:0000313" key="2">
    <source>
        <dbReference type="EMBL" id="RMX56214.1"/>
    </source>
</evidence>
<evidence type="ECO:0000256" key="1">
    <source>
        <dbReference type="ARBA" id="ARBA00009024"/>
    </source>
</evidence>
<protein>
    <submittedName>
        <fullName evidence="2">Uncharacterized protein</fullName>
    </submittedName>
</protein>
<gene>
    <name evidence="2" type="ORF">pdam_00018245</name>
</gene>
<keyword evidence="3" id="KW-1185">Reference proteome</keyword>
<dbReference type="STRING" id="46731.A0A3M6URM3"/>
<proteinExistence type="inferred from homology"/>
<reference evidence="2 3" key="1">
    <citation type="journal article" date="2018" name="Sci. Rep.">
        <title>Comparative analysis of the Pocillopora damicornis genome highlights role of immune system in coral evolution.</title>
        <authorList>
            <person name="Cunning R."/>
            <person name="Bay R.A."/>
            <person name="Gillette P."/>
            <person name="Baker A.C."/>
            <person name="Traylor-Knowles N."/>
        </authorList>
    </citation>
    <scope>NUCLEOTIDE SEQUENCE [LARGE SCALE GENOMIC DNA]</scope>
    <source>
        <strain evidence="2">RSMAS</strain>
        <tissue evidence="2">Whole animal</tissue>
    </source>
</reference>
<sequence length="110" mass="11831">MSSDWSNGLCSCLNDIPLCLTTYCAPCYTFGKTAEAMGDDCLMCGVVTFVPLVNLWFFSQIRGKIREQKGIEGSLVSDLLLSCCCTLCTLVQNAQEVGVKAPFGASIARS</sequence>
<dbReference type="PANTHER" id="PTHR15907">
    <property type="entry name" value="DUF614 FAMILY PROTEIN-RELATED"/>
    <property type="match status" value="1"/>
</dbReference>
<name>A0A3M6URM3_POCDA</name>
<comment type="caution">
    <text evidence="2">The sequence shown here is derived from an EMBL/GenBank/DDBJ whole genome shotgun (WGS) entry which is preliminary data.</text>
</comment>
<organism evidence="2 3">
    <name type="scientific">Pocillopora damicornis</name>
    <name type="common">Cauliflower coral</name>
    <name type="synonym">Millepora damicornis</name>
    <dbReference type="NCBI Taxonomy" id="46731"/>
    <lineage>
        <taxon>Eukaryota</taxon>
        <taxon>Metazoa</taxon>
        <taxon>Cnidaria</taxon>
        <taxon>Anthozoa</taxon>
        <taxon>Hexacorallia</taxon>
        <taxon>Scleractinia</taxon>
        <taxon>Astrocoeniina</taxon>
        <taxon>Pocilloporidae</taxon>
        <taxon>Pocillopora</taxon>
    </lineage>
</organism>
<evidence type="ECO:0000313" key="3">
    <source>
        <dbReference type="Proteomes" id="UP000275408"/>
    </source>
</evidence>
<dbReference type="InterPro" id="IPR006461">
    <property type="entry name" value="PLAC_motif_containing"/>
</dbReference>
<dbReference type="EMBL" id="RCHS01000880">
    <property type="protein sequence ID" value="RMX56214.1"/>
    <property type="molecule type" value="Genomic_DNA"/>
</dbReference>
<dbReference type="Pfam" id="PF04749">
    <property type="entry name" value="PLAC8"/>
    <property type="match status" value="1"/>
</dbReference>